<dbReference type="InterPro" id="IPR018303">
    <property type="entry name" value="ATPase_P-typ_P_site"/>
</dbReference>
<dbReference type="Pfam" id="PF00122">
    <property type="entry name" value="E1-E2_ATPase"/>
    <property type="match status" value="1"/>
</dbReference>
<evidence type="ECO:0000256" key="11">
    <source>
        <dbReference type="SAM" id="MobiDB-lite"/>
    </source>
</evidence>
<keyword evidence="3 12" id="KW-0812">Transmembrane</keyword>
<dbReference type="GO" id="GO:0005391">
    <property type="term" value="F:P-type sodium:potassium-exchanging transporter activity"/>
    <property type="evidence" value="ECO:0007669"/>
    <property type="project" value="TreeGrafter"/>
</dbReference>
<feature type="transmembrane region" description="Helical" evidence="12">
    <location>
        <begin position="1114"/>
        <end position="1131"/>
    </location>
</feature>
<dbReference type="FunFam" id="3.40.50.1000:FF:000083">
    <property type="entry name" value="Sodium/potassium-transporting ATPase subunit alpha"/>
    <property type="match status" value="1"/>
</dbReference>
<dbReference type="Pfam" id="PF00690">
    <property type="entry name" value="Cation_ATPase_N"/>
    <property type="match status" value="1"/>
</dbReference>
<reference evidence="14 15" key="1">
    <citation type="submission" date="2016-11" db="EMBL/GenBank/DDBJ databases">
        <title>The macronuclear genome of Stentor coeruleus: a giant cell with tiny introns.</title>
        <authorList>
            <person name="Slabodnick M."/>
            <person name="Ruby J.G."/>
            <person name="Reiff S.B."/>
            <person name="Swart E.C."/>
            <person name="Gosai S."/>
            <person name="Prabakaran S."/>
            <person name="Witkowska E."/>
            <person name="Larue G.E."/>
            <person name="Fisher S."/>
            <person name="Freeman R.M."/>
            <person name="Gunawardena J."/>
            <person name="Chu W."/>
            <person name="Stover N.A."/>
            <person name="Gregory B.D."/>
            <person name="Nowacki M."/>
            <person name="Derisi J."/>
            <person name="Roy S.W."/>
            <person name="Marshall W.F."/>
            <person name="Sood P."/>
        </authorList>
    </citation>
    <scope>NUCLEOTIDE SEQUENCE [LARGE SCALE GENOMIC DNA]</scope>
    <source>
        <strain evidence="14">WM001</strain>
    </source>
</reference>
<dbReference type="GO" id="GO:0016887">
    <property type="term" value="F:ATP hydrolysis activity"/>
    <property type="evidence" value="ECO:0007669"/>
    <property type="project" value="InterPro"/>
</dbReference>
<keyword evidence="9 12" id="KW-0472">Membrane</keyword>
<feature type="transmembrane region" description="Helical" evidence="12">
    <location>
        <begin position="150"/>
        <end position="171"/>
    </location>
</feature>
<dbReference type="GO" id="GO:0036376">
    <property type="term" value="P:sodium ion export across plasma membrane"/>
    <property type="evidence" value="ECO:0007669"/>
    <property type="project" value="TreeGrafter"/>
</dbReference>
<dbReference type="AlphaFoldDB" id="A0A1R2BHC5"/>
<feature type="transmembrane region" description="Helical" evidence="12">
    <location>
        <begin position="1049"/>
        <end position="1066"/>
    </location>
</feature>
<dbReference type="SUPFAM" id="SSF81660">
    <property type="entry name" value="Metal cation-transporting ATPase, ATP-binding domain N"/>
    <property type="match status" value="1"/>
</dbReference>
<keyword evidence="6" id="KW-1278">Translocase</keyword>
<dbReference type="InterPro" id="IPR044492">
    <property type="entry name" value="P_typ_ATPase_HD_dom"/>
</dbReference>
<dbReference type="FunFam" id="1.20.1110.10:FF:000095">
    <property type="entry name" value="Sodium/potassium-transporting ATPase subunit alpha-1"/>
    <property type="match status" value="1"/>
</dbReference>
<gene>
    <name evidence="14" type="ORF">SteCoe_24478</name>
</gene>
<sequence>MAIRRTTSSFIIGFEELKQKIELADNAEAAKKEIGRGVDKAADKKGKKGKDKEKSMDAVKDTESFRNMNEHFIPLEDLCAKLETDIHKGLTEEAADAKIKILGPNKLSEKKPTPWYCVFLKTLLGFFSLLLWAGSFLCLIAYGLDQTDPSNLYLGIVLAIVVIITACFSFYQESKSAAIMAGFKNMIPPVTTIVRAGRQMEVESSVLVPGDLVHLKAGARIPADLRIIEANNNLKVDNSSLTGESEPLTRSVECTNQKAPLETKNLAFFGTTCAEGTGKGIVVNTGDRTVIGAIAKLTNVTEAEETTLGKEIARFIKMISIVAVSFGVVFFVIGAGYGYNMVVNMVNAIGIIVANVPEGLLATVTVSLSITAKKMAEKHVLVKNLESVETLGSTTCICSDKTGTLTENKMTIVALWYDLVGREVINYERREDVESLGYSIKDQSFKYMQYCATLNNKTQWNFEPDKNKLQDEQGNQLPEEELIRVREEYKKEIQSKSIKTWPIMGGDASETAMIKFFHPITDIDKIREQYPILKRQGIKGEIPFNSANKYALTLHEPVDFAPPEHQQDCVMFMKGAPEQIWARCDYILIEGHPQKISSEHKESFAKANRHYGGQGRRVLGFAMYWLPSDIYDSEYVFDPTLKDGPNFPLSGLTFIGLGALEDPPKLRVKEAVESCNHAGIKVVMVTGDQPLTAAAIARQVSIITQTKTVNEIAEEKGVDFFTIMDESDAIVVHGESLSKFVEEDKDLPFEEQRLTIFLKKKEVVFARTSPAQKYMIVDCAQKLKHIVAVTGDGVNDSPAIKKADIGIAMAIVGSDVAKDAADMLLMDDNFASIVDGVEEGRKIFDNLKKSIAYTLASNIPELAPFLSLVIFQIPLPLSTVLILCIDLGTDMVPAVSLAYEYPELDIMFRKPRNSHEDHLVSGKLLISAYMIIGMIQCIAGYLAYFIVLYDYGMPPWNLLFLALSKDGTEPNVNDIYNPDHKYKGNTHVGNSAYDGAQVDYISQNHAKYDLRIWYWKIEHWSECRFPGDNSPVRNATVCYSTEAVKYAQYAYFIAIVVVQWSNLIIVKTKKISIIEHGFRNRVSWWGLLSESIITVMIGFIPGLNVSLGGRPLHFLHWYFPAMPVFMLIILYDEIRKLIMRKTSERHKRNGIDKVGWVEENTLY</sequence>
<comment type="subcellular location">
    <subcellularLocation>
        <location evidence="1">Cell membrane</location>
        <topology evidence="1">Multi-pass membrane protein</topology>
    </subcellularLocation>
</comment>
<dbReference type="SFLD" id="SFLDG00002">
    <property type="entry name" value="C1.7:_P-type_atpase_like"/>
    <property type="match status" value="1"/>
</dbReference>
<dbReference type="Gene3D" id="2.70.150.10">
    <property type="entry name" value="Calcium-transporting ATPase, cytoplasmic transduction domain A"/>
    <property type="match status" value="1"/>
</dbReference>
<dbReference type="GO" id="GO:0030007">
    <property type="term" value="P:intracellular potassium ion homeostasis"/>
    <property type="evidence" value="ECO:0007669"/>
    <property type="project" value="TreeGrafter"/>
</dbReference>
<dbReference type="PROSITE" id="PS00154">
    <property type="entry name" value="ATPASE_E1_E2"/>
    <property type="match status" value="1"/>
</dbReference>
<accession>A0A1R2BHC5</accession>
<keyword evidence="5" id="KW-0067">ATP-binding</keyword>
<evidence type="ECO:0000256" key="3">
    <source>
        <dbReference type="ARBA" id="ARBA00022692"/>
    </source>
</evidence>
<feature type="transmembrane region" description="Helical" evidence="12">
    <location>
        <begin position="1087"/>
        <end position="1108"/>
    </location>
</feature>
<evidence type="ECO:0000256" key="8">
    <source>
        <dbReference type="ARBA" id="ARBA00023065"/>
    </source>
</evidence>
<dbReference type="InterPro" id="IPR036412">
    <property type="entry name" value="HAD-like_sf"/>
</dbReference>
<dbReference type="InterPro" id="IPR050510">
    <property type="entry name" value="Cation_transp_ATPase_P-type"/>
</dbReference>
<dbReference type="InterPro" id="IPR023299">
    <property type="entry name" value="ATPase_P-typ_cyto_dom_N"/>
</dbReference>
<evidence type="ECO:0000256" key="1">
    <source>
        <dbReference type="ARBA" id="ARBA00004651"/>
    </source>
</evidence>
<dbReference type="SUPFAM" id="SSF81665">
    <property type="entry name" value="Calcium ATPase, transmembrane domain M"/>
    <property type="match status" value="1"/>
</dbReference>
<dbReference type="GO" id="GO:0006883">
    <property type="term" value="P:intracellular sodium ion homeostasis"/>
    <property type="evidence" value="ECO:0007669"/>
    <property type="project" value="TreeGrafter"/>
</dbReference>
<dbReference type="EMBL" id="MPUH01000645">
    <property type="protein sequence ID" value="OMJ76183.1"/>
    <property type="molecule type" value="Genomic_DNA"/>
</dbReference>
<dbReference type="Gene3D" id="1.20.1110.10">
    <property type="entry name" value="Calcium-transporting ATPase, transmembrane domain"/>
    <property type="match status" value="2"/>
</dbReference>
<dbReference type="GO" id="GO:1902600">
    <property type="term" value="P:proton transmembrane transport"/>
    <property type="evidence" value="ECO:0007669"/>
    <property type="project" value="TreeGrafter"/>
</dbReference>
<dbReference type="FunFam" id="2.70.150.10:FF:000003">
    <property type="entry name" value="Sodium/potassium-transporting ATPase subunit alpha"/>
    <property type="match status" value="1"/>
</dbReference>
<dbReference type="InterPro" id="IPR023214">
    <property type="entry name" value="HAD_sf"/>
</dbReference>
<protein>
    <recommendedName>
        <fullName evidence="13">Cation-transporting P-type ATPase N-terminal domain-containing protein</fullName>
    </recommendedName>
</protein>
<dbReference type="PRINTS" id="PR00119">
    <property type="entry name" value="CATATPASE"/>
</dbReference>
<comment type="similarity">
    <text evidence="10">Belongs to the cation transport ATPase (P-type) (TC 3.A.3) family.</text>
</comment>
<evidence type="ECO:0000313" key="15">
    <source>
        <dbReference type="Proteomes" id="UP000187209"/>
    </source>
</evidence>
<evidence type="ECO:0000256" key="6">
    <source>
        <dbReference type="ARBA" id="ARBA00022967"/>
    </source>
</evidence>
<dbReference type="GO" id="GO:0005886">
    <property type="term" value="C:plasma membrane"/>
    <property type="evidence" value="ECO:0007669"/>
    <property type="project" value="UniProtKB-SubCell"/>
</dbReference>
<feature type="transmembrane region" description="Helical" evidence="12">
    <location>
        <begin position="318"/>
        <end position="339"/>
    </location>
</feature>
<dbReference type="InterPro" id="IPR023298">
    <property type="entry name" value="ATPase_P-typ_TM_dom_sf"/>
</dbReference>
<dbReference type="InterPro" id="IPR004014">
    <property type="entry name" value="ATPase_P-typ_cation-transptr_N"/>
</dbReference>
<keyword evidence="8" id="KW-0406">Ion transport</keyword>
<dbReference type="Gene3D" id="3.40.1110.10">
    <property type="entry name" value="Calcium-transporting ATPase, cytoplasmic domain N"/>
    <property type="match status" value="1"/>
</dbReference>
<evidence type="ECO:0000256" key="5">
    <source>
        <dbReference type="ARBA" id="ARBA00022840"/>
    </source>
</evidence>
<dbReference type="SFLD" id="SFLDF00027">
    <property type="entry name" value="p-type_atpase"/>
    <property type="match status" value="1"/>
</dbReference>
<dbReference type="NCBIfam" id="TIGR01494">
    <property type="entry name" value="ATPase_P-type"/>
    <property type="match status" value="2"/>
</dbReference>
<feature type="domain" description="Cation-transporting P-type ATPase N-terminal" evidence="13">
    <location>
        <begin position="69"/>
        <end position="143"/>
    </location>
</feature>
<feature type="transmembrane region" description="Helical" evidence="12">
    <location>
        <begin position="345"/>
        <end position="368"/>
    </location>
</feature>
<feature type="region of interest" description="Disordered" evidence="11">
    <location>
        <begin position="34"/>
        <end position="58"/>
    </location>
</feature>
<dbReference type="SUPFAM" id="SSF81653">
    <property type="entry name" value="Calcium ATPase, transduction domain A"/>
    <property type="match status" value="1"/>
</dbReference>
<comment type="caution">
    <text evidence="14">The sequence shown here is derived from an EMBL/GenBank/DDBJ whole genome shotgun (WGS) entry which is preliminary data.</text>
</comment>
<keyword evidence="4" id="KW-0547">Nucleotide-binding</keyword>
<dbReference type="Pfam" id="PF00689">
    <property type="entry name" value="Cation_ATPase_C"/>
    <property type="match status" value="1"/>
</dbReference>
<organism evidence="14 15">
    <name type="scientific">Stentor coeruleus</name>
    <dbReference type="NCBI Taxonomy" id="5963"/>
    <lineage>
        <taxon>Eukaryota</taxon>
        <taxon>Sar</taxon>
        <taxon>Alveolata</taxon>
        <taxon>Ciliophora</taxon>
        <taxon>Postciliodesmatophora</taxon>
        <taxon>Heterotrichea</taxon>
        <taxon>Heterotrichida</taxon>
        <taxon>Stentoridae</taxon>
        <taxon>Stentor</taxon>
    </lineage>
</organism>
<dbReference type="OrthoDB" id="116380at2759"/>
<dbReference type="Proteomes" id="UP000187209">
    <property type="component" value="Unassembled WGS sequence"/>
</dbReference>
<evidence type="ECO:0000256" key="4">
    <source>
        <dbReference type="ARBA" id="ARBA00022741"/>
    </source>
</evidence>
<dbReference type="InterPro" id="IPR006068">
    <property type="entry name" value="ATPase_P-typ_cation-transptr_C"/>
</dbReference>
<dbReference type="GO" id="GO:1990573">
    <property type="term" value="P:potassium ion import across plasma membrane"/>
    <property type="evidence" value="ECO:0007669"/>
    <property type="project" value="TreeGrafter"/>
</dbReference>
<dbReference type="Gene3D" id="3.40.50.1000">
    <property type="entry name" value="HAD superfamily/HAD-like"/>
    <property type="match status" value="1"/>
</dbReference>
<evidence type="ECO:0000256" key="2">
    <source>
        <dbReference type="ARBA" id="ARBA00022475"/>
    </source>
</evidence>
<dbReference type="PRINTS" id="PR00121">
    <property type="entry name" value="NAKATPASE"/>
</dbReference>
<dbReference type="SFLD" id="SFLDS00003">
    <property type="entry name" value="Haloacid_Dehalogenase"/>
    <property type="match status" value="1"/>
</dbReference>
<dbReference type="SUPFAM" id="SSF56784">
    <property type="entry name" value="HAD-like"/>
    <property type="match status" value="1"/>
</dbReference>
<dbReference type="GO" id="GO:0005524">
    <property type="term" value="F:ATP binding"/>
    <property type="evidence" value="ECO:0007669"/>
    <property type="project" value="UniProtKB-KW"/>
</dbReference>
<evidence type="ECO:0000313" key="14">
    <source>
        <dbReference type="EMBL" id="OMJ76183.1"/>
    </source>
</evidence>
<evidence type="ECO:0000256" key="12">
    <source>
        <dbReference type="SAM" id="Phobius"/>
    </source>
</evidence>
<keyword evidence="8" id="KW-0813">Transport</keyword>
<feature type="transmembrane region" description="Helical" evidence="12">
    <location>
        <begin position="115"/>
        <end position="144"/>
    </location>
</feature>
<feature type="transmembrane region" description="Helical" evidence="12">
    <location>
        <begin position="920"/>
        <end position="947"/>
    </location>
</feature>
<evidence type="ECO:0000256" key="9">
    <source>
        <dbReference type="ARBA" id="ARBA00023136"/>
    </source>
</evidence>
<dbReference type="PANTHER" id="PTHR43294:SF21">
    <property type="entry name" value="CATION TRANSPORTING ATPASE"/>
    <property type="match status" value="1"/>
</dbReference>
<evidence type="ECO:0000259" key="13">
    <source>
        <dbReference type="SMART" id="SM00831"/>
    </source>
</evidence>
<proteinExistence type="inferred from homology"/>
<evidence type="ECO:0000256" key="10">
    <source>
        <dbReference type="ARBA" id="ARBA00038148"/>
    </source>
</evidence>
<keyword evidence="7 12" id="KW-1133">Transmembrane helix</keyword>
<dbReference type="Pfam" id="PF13246">
    <property type="entry name" value="Cation_ATPase"/>
    <property type="match status" value="1"/>
</dbReference>
<name>A0A1R2BHC5_9CILI</name>
<keyword evidence="2" id="KW-1003">Cell membrane</keyword>
<dbReference type="InterPro" id="IPR008250">
    <property type="entry name" value="ATPase_P-typ_transduc_dom_A_sf"/>
</dbReference>
<dbReference type="PANTHER" id="PTHR43294">
    <property type="entry name" value="SODIUM/POTASSIUM-TRANSPORTING ATPASE SUBUNIT ALPHA"/>
    <property type="match status" value="1"/>
</dbReference>
<evidence type="ECO:0000256" key="7">
    <source>
        <dbReference type="ARBA" id="ARBA00022989"/>
    </source>
</evidence>
<dbReference type="InterPro" id="IPR001757">
    <property type="entry name" value="P_typ_ATPase"/>
</dbReference>
<dbReference type="InterPro" id="IPR059000">
    <property type="entry name" value="ATPase_P-type_domA"/>
</dbReference>
<dbReference type="SMART" id="SM00831">
    <property type="entry name" value="Cation_ATPase_N"/>
    <property type="match status" value="1"/>
</dbReference>
<keyword evidence="15" id="KW-1185">Reference proteome</keyword>